<evidence type="ECO:0000256" key="4">
    <source>
        <dbReference type="ARBA" id="ARBA00017099"/>
    </source>
</evidence>
<keyword evidence="6 8" id="KW-0560">Oxidoreductase</keyword>
<feature type="domain" description="RmlD-like substrate binding" evidence="7">
    <location>
        <begin position="1"/>
        <end position="293"/>
    </location>
</feature>
<sequence>MKILITGCRGQLGFELQRSLALLGKIVAVDRAGCDLASEEIIRGVMRAQRPDVVVNAAAYTAVDKAEQDQTLAEQVNGRGPGILAEEAAALGALLVHYSTDYVFDGEQPTPYGVDTAPNPRSVYGLSKWHGEQAIQAVGKRHLILRTSWVYGAYGTNFLKTMLRLMRERDALSVVSDQVGAPTGAALIADVTSHILARYIAGKGAGFAYGTHHLVASGDTSWYDYARFIGGVAEQAGMALRVSPGMIKPISTQDYPVPARRPAYSRLDTTSLCESFGVVLPEWQAGVRQVVQLLASLQGK</sequence>
<dbReference type="GO" id="GO:0005829">
    <property type="term" value="C:cytosol"/>
    <property type="evidence" value="ECO:0007669"/>
    <property type="project" value="TreeGrafter"/>
</dbReference>
<comment type="similarity">
    <text evidence="2 6">Belongs to the dTDP-4-dehydrorhamnose reductase family.</text>
</comment>
<protein>
    <recommendedName>
        <fullName evidence="4 6">dTDP-4-dehydrorhamnose reductase</fullName>
        <ecNumber evidence="3 6">1.1.1.133</ecNumber>
    </recommendedName>
</protein>
<dbReference type="GO" id="GO:0019305">
    <property type="term" value="P:dTDP-rhamnose biosynthetic process"/>
    <property type="evidence" value="ECO:0007669"/>
    <property type="project" value="UniProtKB-UniPathway"/>
</dbReference>
<dbReference type="CDD" id="cd05254">
    <property type="entry name" value="dTDP_HR_like_SDR_e"/>
    <property type="match status" value="1"/>
</dbReference>
<dbReference type="EMBL" id="FKBS01000012">
    <property type="protein sequence ID" value="SAI05729.1"/>
    <property type="molecule type" value="Genomic_DNA"/>
</dbReference>
<gene>
    <name evidence="8" type="primary">rfbD</name>
    <name evidence="8" type="ORF">SAMEA1982600_01118</name>
</gene>
<dbReference type="InterPro" id="IPR029903">
    <property type="entry name" value="RmlD-like-bd"/>
</dbReference>
<name>A0A157MAZ0_9BORD</name>
<dbReference type="UniPathway" id="UPA00124"/>
<evidence type="ECO:0000256" key="5">
    <source>
        <dbReference type="ARBA" id="ARBA00048200"/>
    </source>
</evidence>
<keyword evidence="6" id="KW-0521">NADP</keyword>
<dbReference type="SUPFAM" id="SSF51735">
    <property type="entry name" value="NAD(P)-binding Rossmann-fold domains"/>
    <property type="match status" value="1"/>
</dbReference>
<organism evidence="8 9">
    <name type="scientific">Bordetella ansorpii</name>
    <dbReference type="NCBI Taxonomy" id="288768"/>
    <lineage>
        <taxon>Bacteria</taxon>
        <taxon>Pseudomonadati</taxon>
        <taxon>Pseudomonadota</taxon>
        <taxon>Betaproteobacteria</taxon>
        <taxon>Burkholderiales</taxon>
        <taxon>Alcaligenaceae</taxon>
        <taxon>Bordetella</taxon>
    </lineage>
</organism>
<dbReference type="NCBIfam" id="TIGR01214">
    <property type="entry name" value="rmlD"/>
    <property type="match status" value="1"/>
</dbReference>
<dbReference type="OrthoDB" id="9803892at2"/>
<evidence type="ECO:0000256" key="6">
    <source>
        <dbReference type="RuleBase" id="RU364082"/>
    </source>
</evidence>
<comment type="catalytic activity">
    <reaction evidence="5 6">
        <text>dTDP-beta-L-rhamnose + NADP(+) = dTDP-4-dehydro-beta-L-rhamnose + NADPH + H(+)</text>
        <dbReference type="Rhea" id="RHEA:21796"/>
        <dbReference type="ChEBI" id="CHEBI:15378"/>
        <dbReference type="ChEBI" id="CHEBI:57510"/>
        <dbReference type="ChEBI" id="CHEBI:57783"/>
        <dbReference type="ChEBI" id="CHEBI:58349"/>
        <dbReference type="ChEBI" id="CHEBI:62830"/>
        <dbReference type="EC" id="1.1.1.133"/>
    </reaction>
</comment>
<comment type="pathway">
    <text evidence="1 6">Carbohydrate biosynthesis; dTDP-L-rhamnose biosynthesis.</text>
</comment>
<evidence type="ECO:0000313" key="8">
    <source>
        <dbReference type="EMBL" id="SAI05729.1"/>
    </source>
</evidence>
<dbReference type="PANTHER" id="PTHR10491:SF4">
    <property type="entry name" value="METHIONINE ADENOSYLTRANSFERASE 2 SUBUNIT BETA"/>
    <property type="match status" value="1"/>
</dbReference>
<evidence type="ECO:0000313" key="9">
    <source>
        <dbReference type="Proteomes" id="UP000077037"/>
    </source>
</evidence>
<evidence type="ECO:0000259" key="7">
    <source>
        <dbReference type="Pfam" id="PF04321"/>
    </source>
</evidence>
<dbReference type="Gene3D" id="3.90.25.10">
    <property type="entry name" value="UDP-galactose 4-epimerase, domain 1"/>
    <property type="match status" value="1"/>
</dbReference>
<dbReference type="PANTHER" id="PTHR10491">
    <property type="entry name" value="DTDP-4-DEHYDRORHAMNOSE REDUCTASE"/>
    <property type="match status" value="1"/>
</dbReference>
<evidence type="ECO:0000256" key="3">
    <source>
        <dbReference type="ARBA" id="ARBA00012929"/>
    </source>
</evidence>
<dbReference type="Proteomes" id="UP000077037">
    <property type="component" value="Unassembled WGS sequence"/>
</dbReference>
<dbReference type="InterPro" id="IPR036291">
    <property type="entry name" value="NAD(P)-bd_dom_sf"/>
</dbReference>
<dbReference type="InterPro" id="IPR005913">
    <property type="entry name" value="dTDP_dehydrorham_reduct"/>
</dbReference>
<comment type="function">
    <text evidence="6">Catalyzes the reduction of dTDP-6-deoxy-L-lyxo-4-hexulose to yield dTDP-L-rhamnose.</text>
</comment>
<reference evidence="8 9" key="1">
    <citation type="submission" date="2016-03" db="EMBL/GenBank/DDBJ databases">
        <authorList>
            <consortium name="Pathogen Informatics"/>
        </authorList>
    </citation>
    <scope>NUCLEOTIDE SEQUENCE [LARGE SCALE GENOMIC DNA]</scope>
    <source>
        <strain evidence="8 9">NCTC13364</strain>
    </source>
</reference>
<evidence type="ECO:0000256" key="1">
    <source>
        <dbReference type="ARBA" id="ARBA00004781"/>
    </source>
</evidence>
<dbReference type="Gene3D" id="3.40.50.720">
    <property type="entry name" value="NAD(P)-binding Rossmann-like Domain"/>
    <property type="match status" value="1"/>
</dbReference>
<dbReference type="AlphaFoldDB" id="A0A157MAZ0"/>
<proteinExistence type="inferred from homology"/>
<comment type="cofactor">
    <cofactor evidence="6">
        <name>Mg(2+)</name>
        <dbReference type="ChEBI" id="CHEBI:18420"/>
    </cofactor>
    <text evidence="6">Binds 1 Mg(2+) ion per monomer.</text>
</comment>
<accession>A0A157MAZ0</accession>
<dbReference type="EC" id="1.1.1.133" evidence="3 6"/>
<dbReference type="GO" id="GO:0008831">
    <property type="term" value="F:dTDP-4-dehydrorhamnose reductase activity"/>
    <property type="evidence" value="ECO:0007669"/>
    <property type="project" value="UniProtKB-EC"/>
</dbReference>
<evidence type="ECO:0000256" key="2">
    <source>
        <dbReference type="ARBA" id="ARBA00010944"/>
    </source>
</evidence>
<dbReference type="Pfam" id="PF04321">
    <property type="entry name" value="RmlD_sub_bind"/>
    <property type="match status" value="1"/>
</dbReference>
<dbReference type="RefSeq" id="WP_066409796.1">
    <property type="nucleotide sequence ID" value="NZ_FKBS01000012.1"/>
</dbReference>